<sequence length="235" mass="26408">MPNPPYRSTLEQLMQQAGIADLETLQQASGLSAWQLSRIQYGLLPKMSVETLVQLAKALNLPLAVVLNHLSREPLVPTLPDRQAEIERLTADYERLEMQLLEQRENVKEELQQEVLRILEPWLLQWPTAAAAAQKNPQWPAVKLLPLVRPLANLLKQWQVEAIAVVGETVLFDPQWHQLMESELPSEPGTPMIVRYVGYRQGKKLLYRAKVSPIAVTTISTVEPVTTASSSSPTP</sequence>
<accession>A0A977KSJ7</accession>
<dbReference type="GO" id="GO:0003677">
    <property type="term" value="F:DNA binding"/>
    <property type="evidence" value="ECO:0007669"/>
    <property type="project" value="InterPro"/>
</dbReference>
<feature type="domain" description="HTH cro/C1-type" evidence="2">
    <location>
        <begin position="10"/>
        <end position="62"/>
    </location>
</feature>
<organism evidence="3">
    <name type="scientific">Woronichinia naegeliana WA131</name>
    <dbReference type="NCBI Taxonomy" id="2824559"/>
    <lineage>
        <taxon>Bacteria</taxon>
        <taxon>Bacillati</taxon>
        <taxon>Cyanobacteriota</taxon>
        <taxon>Cyanophyceae</taxon>
        <taxon>Synechococcales</taxon>
        <taxon>Coelosphaeriaceae</taxon>
        <taxon>Woronichinia</taxon>
    </lineage>
</organism>
<dbReference type="Gene3D" id="1.10.260.40">
    <property type="entry name" value="lambda repressor-like DNA-binding domains"/>
    <property type="match status" value="1"/>
</dbReference>
<protein>
    <submittedName>
        <fullName evidence="3">Helix-turn-helix domain-containing protein</fullName>
    </submittedName>
</protein>
<dbReference type="InterPro" id="IPR001387">
    <property type="entry name" value="Cro/C1-type_HTH"/>
</dbReference>
<gene>
    <name evidence="3" type="ORF">KA717_23625</name>
</gene>
<evidence type="ECO:0000313" key="3">
    <source>
        <dbReference type="EMBL" id="UXE58967.1"/>
    </source>
</evidence>
<dbReference type="InterPro" id="IPR010982">
    <property type="entry name" value="Lambda_DNA-bd_dom_sf"/>
</dbReference>
<proteinExistence type="predicted"/>
<dbReference type="Pfam" id="PF13443">
    <property type="entry name" value="HTH_26"/>
    <property type="match status" value="1"/>
</dbReference>
<feature type="coiled-coil region" evidence="1">
    <location>
        <begin position="79"/>
        <end position="113"/>
    </location>
</feature>
<keyword evidence="1" id="KW-0175">Coiled coil</keyword>
<evidence type="ECO:0000259" key="2">
    <source>
        <dbReference type="Pfam" id="PF13443"/>
    </source>
</evidence>
<dbReference type="SUPFAM" id="SSF47413">
    <property type="entry name" value="lambda repressor-like DNA-binding domains"/>
    <property type="match status" value="1"/>
</dbReference>
<dbReference type="KEGG" id="wna:KA717_23625"/>
<reference evidence="3" key="1">
    <citation type="submission" date="2021-04" db="EMBL/GenBank/DDBJ databases">
        <title>Genome sequence of Woronichinia naegeliana from Washington state freshwater lake bloom.</title>
        <authorList>
            <person name="Dreher T.W."/>
        </authorList>
    </citation>
    <scope>NUCLEOTIDE SEQUENCE</scope>
    <source>
        <strain evidence="3">WA131</strain>
    </source>
</reference>
<dbReference type="Proteomes" id="UP001065613">
    <property type="component" value="Chromosome"/>
</dbReference>
<evidence type="ECO:0000256" key="1">
    <source>
        <dbReference type="SAM" id="Coils"/>
    </source>
</evidence>
<name>A0A977KSJ7_9CYAN</name>
<dbReference type="AlphaFoldDB" id="A0A977KSJ7"/>
<dbReference type="EMBL" id="CP073041">
    <property type="protein sequence ID" value="UXE58967.1"/>
    <property type="molecule type" value="Genomic_DNA"/>
</dbReference>